<accession>A0AAV0BCB4</accession>
<name>A0AAV0BCB4_PHAPC</name>
<dbReference type="PANTHER" id="PTHR12452">
    <property type="entry name" value="42-9-9 PROTEIN-RELATED"/>
    <property type="match status" value="1"/>
</dbReference>
<reference evidence="3" key="1">
    <citation type="submission" date="2022-06" db="EMBL/GenBank/DDBJ databases">
        <authorList>
            <consortium name="SYNGENTA / RWTH Aachen University"/>
        </authorList>
    </citation>
    <scope>NUCLEOTIDE SEQUENCE</scope>
</reference>
<dbReference type="SUPFAM" id="SSF52833">
    <property type="entry name" value="Thioredoxin-like"/>
    <property type="match status" value="1"/>
</dbReference>
<dbReference type="Proteomes" id="UP001153365">
    <property type="component" value="Unassembled WGS sequence"/>
</dbReference>
<dbReference type="GO" id="GO:0005829">
    <property type="term" value="C:cytosol"/>
    <property type="evidence" value="ECO:0007669"/>
    <property type="project" value="TreeGrafter"/>
</dbReference>
<dbReference type="GO" id="GO:0047134">
    <property type="term" value="F:protein-disulfide reductase [NAD(P)H] activity"/>
    <property type="evidence" value="ECO:0007669"/>
    <property type="project" value="InterPro"/>
</dbReference>
<feature type="domain" description="Thioredoxin" evidence="2">
    <location>
        <begin position="32"/>
        <end position="123"/>
    </location>
</feature>
<keyword evidence="4" id="KW-1185">Reference proteome</keyword>
<dbReference type="InterPro" id="IPR036249">
    <property type="entry name" value="Thioredoxin-like_sf"/>
</dbReference>
<dbReference type="InterPro" id="IPR045108">
    <property type="entry name" value="TXNDC17-like"/>
</dbReference>
<dbReference type="Gene3D" id="3.40.30.10">
    <property type="entry name" value="Glutaredoxin"/>
    <property type="match status" value="1"/>
</dbReference>
<evidence type="ECO:0000256" key="1">
    <source>
        <dbReference type="ARBA" id="ARBA00008987"/>
    </source>
</evidence>
<evidence type="ECO:0000313" key="4">
    <source>
        <dbReference type="Proteomes" id="UP001153365"/>
    </source>
</evidence>
<proteinExistence type="inferred from homology"/>
<comment type="caution">
    <text evidence="3">The sequence shown here is derived from an EMBL/GenBank/DDBJ whole genome shotgun (WGS) entry which is preliminary data.</text>
</comment>
<dbReference type="EMBL" id="CALTRL010004714">
    <property type="protein sequence ID" value="CAH7683483.1"/>
    <property type="molecule type" value="Genomic_DNA"/>
</dbReference>
<sequence>MLVIPTDEHKSYSIAEIDSLNRDILNRPSEGDAKDSIKFLIFWSSRDNNDKNGQMWCPDCVEMENSLIKVLEDLPARSTKALSYVYVGQRDEWRSAENPFRKAPWNVERVPTILKIQPGHKISITDQISSPESRLVENEAIDVEKLSKFLSQ</sequence>
<dbReference type="PANTHER" id="PTHR12452:SF0">
    <property type="entry name" value="THIOREDOXIN DOMAIN-CONTAINING PROTEIN 17"/>
    <property type="match status" value="1"/>
</dbReference>
<dbReference type="Pfam" id="PF06110">
    <property type="entry name" value="TXD17-like_Trx"/>
    <property type="match status" value="1"/>
</dbReference>
<gene>
    <name evidence="3" type="ORF">PPACK8108_LOCUS17026</name>
</gene>
<dbReference type="InterPro" id="IPR010357">
    <property type="entry name" value="TXNDC17_dom"/>
</dbReference>
<dbReference type="AlphaFoldDB" id="A0AAV0BCB4"/>
<comment type="similarity">
    <text evidence="1">Belongs to the thioredoxin family.</text>
</comment>
<organism evidence="3 4">
    <name type="scientific">Phakopsora pachyrhizi</name>
    <name type="common">Asian soybean rust disease fungus</name>
    <dbReference type="NCBI Taxonomy" id="170000"/>
    <lineage>
        <taxon>Eukaryota</taxon>
        <taxon>Fungi</taxon>
        <taxon>Dikarya</taxon>
        <taxon>Basidiomycota</taxon>
        <taxon>Pucciniomycotina</taxon>
        <taxon>Pucciniomycetes</taxon>
        <taxon>Pucciniales</taxon>
        <taxon>Phakopsoraceae</taxon>
        <taxon>Phakopsora</taxon>
    </lineage>
</organism>
<protein>
    <recommendedName>
        <fullName evidence="2">Thioredoxin domain-containing protein</fullName>
    </recommendedName>
</protein>
<evidence type="ECO:0000259" key="2">
    <source>
        <dbReference type="Pfam" id="PF06110"/>
    </source>
</evidence>
<evidence type="ECO:0000313" key="3">
    <source>
        <dbReference type="EMBL" id="CAH7683483.1"/>
    </source>
</evidence>